<gene>
    <name evidence="4" type="ORF">EJC51_34745</name>
</gene>
<evidence type="ECO:0000259" key="3">
    <source>
        <dbReference type="Pfam" id="PF13360"/>
    </source>
</evidence>
<dbReference type="InterPro" id="IPR011047">
    <property type="entry name" value="Quinoprotein_ADH-like_sf"/>
</dbReference>
<feature type="transmembrane region" description="Helical" evidence="2">
    <location>
        <begin position="28"/>
        <end position="49"/>
    </location>
</feature>
<keyword evidence="2" id="KW-0472">Membrane</keyword>
<keyword evidence="2" id="KW-0812">Transmembrane</keyword>
<name>A0A3S9I945_9ACTN</name>
<sequence length="499" mass="53650">MSFGPPPSIYTQSALAADTARKRRRTKLLGAVAVVVTLLVLAGGSWFLASGDDSAPADAKGPVVQSPDAVRETTEKVPGSPEGQLMLEHDEENLSKATDAAPRYAPGTWATDKVMVKGVANRLEGYNIALDADEKAWTLKLGGHLCATSRHVTADGRTAVVIQPPRPEDSEKSGVCDQVVFFDLNTGKKLWQKQMPAASSAFVTNTNLTLTKGVVAVAWGQGSVAYDMKTGAKLWNSALGDECQDKAFAGGRALLALRGCGSLPDVRYQVQKVDPRTGKPVWTYKVSDGVQSVYLPSSDPPVLVVAAGDSLPTDVITLDANGKHRSTISLDGYDAKCGERYFGSPYFGVYENCDGIVVGRTQAYLLSKENIATGEPSDWIVAFDLATGRTAGKFEGREFQTVYPLRTSGDDLLIYRRGAGTVAPAAVVRWNPRTDKETPLLLFTLPEEDDADLSDPERSDILYQQGRVFFGKRELVRDDKSPTDPALMAIAFGSAGLKH</sequence>
<feature type="region of interest" description="Disordered" evidence="1">
    <location>
        <begin position="53"/>
        <end position="85"/>
    </location>
</feature>
<dbReference type="RefSeq" id="WP_126274669.1">
    <property type="nucleotide sequence ID" value="NZ_CP034463.1"/>
</dbReference>
<dbReference type="Gene3D" id="2.130.10.10">
    <property type="entry name" value="YVTN repeat-like/Quinoprotein amine dehydrogenase"/>
    <property type="match status" value="1"/>
</dbReference>
<dbReference type="PANTHER" id="PTHR34512:SF30">
    <property type="entry name" value="OUTER MEMBRANE PROTEIN ASSEMBLY FACTOR BAMB"/>
    <property type="match status" value="1"/>
</dbReference>
<accession>A0A3S9I945</accession>
<proteinExistence type="predicted"/>
<reference evidence="4 5" key="1">
    <citation type="submission" date="2018-12" db="EMBL/GenBank/DDBJ databases">
        <authorList>
            <person name="Li K."/>
        </authorList>
    </citation>
    <scope>NUCLEOTIDE SEQUENCE [LARGE SCALE GENOMIC DNA]</scope>
    <source>
        <strain evidence="5">CR22</strain>
    </source>
</reference>
<dbReference type="AlphaFoldDB" id="A0A3S9I945"/>
<dbReference type="Gene3D" id="2.40.10.480">
    <property type="match status" value="1"/>
</dbReference>
<protein>
    <recommendedName>
        <fullName evidence="3">Pyrrolo-quinoline quinone repeat domain-containing protein</fullName>
    </recommendedName>
</protein>
<dbReference type="EMBL" id="CP034463">
    <property type="protein sequence ID" value="AZP20782.1"/>
    <property type="molecule type" value="Genomic_DNA"/>
</dbReference>
<evidence type="ECO:0000313" key="5">
    <source>
        <dbReference type="Proteomes" id="UP000280197"/>
    </source>
</evidence>
<keyword evidence="2" id="KW-1133">Transmembrane helix</keyword>
<organism evidence="4 5">
    <name type="scientific">Streptomyces aquilus</name>
    <dbReference type="NCBI Taxonomy" id="2548456"/>
    <lineage>
        <taxon>Bacteria</taxon>
        <taxon>Bacillati</taxon>
        <taxon>Actinomycetota</taxon>
        <taxon>Actinomycetes</taxon>
        <taxon>Kitasatosporales</taxon>
        <taxon>Streptomycetaceae</taxon>
        <taxon>Streptomyces</taxon>
    </lineage>
</organism>
<dbReference type="PANTHER" id="PTHR34512">
    <property type="entry name" value="CELL SURFACE PROTEIN"/>
    <property type="match status" value="1"/>
</dbReference>
<feature type="domain" description="Pyrrolo-quinoline quinone repeat" evidence="3">
    <location>
        <begin position="179"/>
        <end position="330"/>
    </location>
</feature>
<dbReference type="Proteomes" id="UP000280197">
    <property type="component" value="Chromosome"/>
</dbReference>
<dbReference type="KEGG" id="saqu:EJC51_34745"/>
<dbReference type="Pfam" id="PF13360">
    <property type="entry name" value="PQQ_2"/>
    <property type="match status" value="1"/>
</dbReference>
<dbReference type="InterPro" id="IPR015943">
    <property type="entry name" value="WD40/YVTN_repeat-like_dom_sf"/>
</dbReference>
<keyword evidence="5" id="KW-1185">Reference proteome</keyword>
<dbReference type="SUPFAM" id="SSF50998">
    <property type="entry name" value="Quinoprotein alcohol dehydrogenase-like"/>
    <property type="match status" value="1"/>
</dbReference>
<evidence type="ECO:0000313" key="4">
    <source>
        <dbReference type="EMBL" id="AZP20782.1"/>
    </source>
</evidence>
<dbReference type="InterPro" id="IPR002372">
    <property type="entry name" value="PQQ_rpt_dom"/>
</dbReference>
<evidence type="ECO:0000256" key="1">
    <source>
        <dbReference type="SAM" id="MobiDB-lite"/>
    </source>
</evidence>
<evidence type="ECO:0000256" key="2">
    <source>
        <dbReference type="SAM" id="Phobius"/>
    </source>
</evidence>